<proteinExistence type="predicted"/>
<comment type="caution">
    <text evidence="1">The sequence shown here is derived from an EMBL/GenBank/DDBJ whole genome shotgun (WGS) entry which is preliminary data.</text>
</comment>
<dbReference type="EMBL" id="JARJCM010000108">
    <property type="protein sequence ID" value="KAJ7028865.1"/>
    <property type="molecule type" value="Genomic_DNA"/>
</dbReference>
<keyword evidence="2" id="KW-1185">Reference proteome</keyword>
<evidence type="ECO:0000313" key="1">
    <source>
        <dbReference type="EMBL" id="KAJ7028865.1"/>
    </source>
</evidence>
<evidence type="ECO:0000313" key="2">
    <source>
        <dbReference type="Proteomes" id="UP001218188"/>
    </source>
</evidence>
<dbReference type="Proteomes" id="UP001218188">
    <property type="component" value="Unassembled WGS sequence"/>
</dbReference>
<reference evidence="1" key="1">
    <citation type="submission" date="2023-03" db="EMBL/GenBank/DDBJ databases">
        <title>Massive genome expansion in bonnet fungi (Mycena s.s.) driven by repeated elements and novel gene families across ecological guilds.</title>
        <authorList>
            <consortium name="Lawrence Berkeley National Laboratory"/>
            <person name="Harder C.B."/>
            <person name="Miyauchi S."/>
            <person name="Viragh M."/>
            <person name="Kuo A."/>
            <person name="Thoen E."/>
            <person name="Andreopoulos B."/>
            <person name="Lu D."/>
            <person name="Skrede I."/>
            <person name="Drula E."/>
            <person name="Henrissat B."/>
            <person name="Morin E."/>
            <person name="Kohler A."/>
            <person name="Barry K."/>
            <person name="LaButti K."/>
            <person name="Morin E."/>
            <person name="Salamov A."/>
            <person name="Lipzen A."/>
            <person name="Mereny Z."/>
            <person name="Hegedus B."/>
            <person name="Baldrian P."/>
            <person name="Stursova M."/>
            <person name="Weitz H."/>
            <person name="Taylor A."/>
            <person name="Grigoriev I.V."/>
            <person name="Nagy L.G."/>
            <person name="Martin F."/>
            <person name="Kauserud H."/>
        </authorList>
    </citation>
    <scope>NUCLEOTIDE SEQUENCE</scope>
    <source>
        <strain evidence="1">CBHHK200</strain>
    </source>
</reference>
<gene>
    <name evidence="1" type="ORF">C8F04DRAFT_1188296</name>
</gene>
<name>A0AAD6WY09_9AGAR</name>
<organism evidence="1 2">
    <name type="scientific">Mycena alexandri</name>
    <dbReference type="NCBI Taxonomy" id="1745969"/>
    <lineage>
        <taxon>Eukaryota</taxon>
        <taxon>Fungi</taxon>
        <taxon>Dikarya</taxon>
        <taxon>Basidiomycota</taxon>
        <taxon>Agaricomycotina</taxon>
        <taxon>Agaricomycetes</taxon>
        <taxon>Agaricomycetidae</taxon>
        <taxon>Agaricales</taxon>
        <taxon>Marasmiineae</taxon>
        <taxon>Mycenaceae</taxon>
        <taxon>Mycena</taxon>
    </lineage>
</organism>
<accession>A0AAD6WY09</accession>
<protein>
    <submittedName>
        <fullName evidence="1">Uncharacterized protein</fullName>
    </submittedName>
</protein>
<sequence>MANQTASSSYAPSLDGSHASRQGEIKEYEFWMCIARLMTRTRLAGKNQWIGTDELVEWNRNNLGVCARCKACSVPRKCVIDDGHPSCRTCRTAKANCERKIKFLFDLTKGVYYPDFETFKVVYKRGPQESMAKFKALESRRRRATMFKAVKPSPTIESSPSEPLPVCEMCARMYDIHNTTPASSMHRVMSIHTPQGIENAPEFEGIRAIQTGLSTIWSKLGSMYLGHQGSEAQLVTVRELMRKFCQIEKAYNIRRHVVQFTKFWRSGLPTSCRLLDDLKINNVGNGVGKAISRPTRRSISWVNIQSEPKTSSRTAYLSPAPILTVLRASFLWTRLSRMQALHHISYVLRWSRGANTTGIVGQTFATNLGVCAEWRVALGVHHAGARLSVSAAWRDRQQTNGIK</sequence>
<dbReference type="AlphaFoldDB" id="A0AAD6WY09"/>